<reference evidence="2" key="2">
    <citation type="journal article" date="2015" name="Fish Shellfish Immunol.">
        <title>Early steps in the European eel (Anguilla anguilla)-Vibrio vulnificus interaction in the gills: Role of the RtxA13 toxin.</title>
        <authorList>
            <person name="Callol A."/>
            <person name="Pajuelo D."/>
            <person name="Ebbesson L."/>
            <person name="Teles M."/>
            <person name="MacKenzie S."/>
            <person name="Amaro C."/>
        </authorList>
    </citation>
    <scope>NUCLEOTIDE SEQUENCE</scope>
</reference>
<evidence type="ECO:0000256" key="1">
    <source>
        <dbReference type="SAM" id="Phobius"/>
    </source>
</evidence>
<keyword evidence="1" id="KW-1133">Transmembrane helix</keyword>
<name>A0A0E9URF2_ANGAN</name>
<organism evidence="2">
    <name type="scientific">Anguilla anguilla</name>
    <name type="common">European freshwater eel</name>
    <name type="synonym">Muraena anguilla</name>
    <dbReference type="NCBI Taxonomy" id="7936"/>
    <lineage>
        <taxon>Eukaryota</taxon>
        <taxon>Metazoa</taxon>
        <taxon>Chordata</taxon>
        <taxon>Craniata</taxon>
        <taxon>Vertebrata</taxon>
        <taxon>Euteleostomi</taxon>
        <taxon>Actinopterygii</taxon>
        <taxon>Neopterygii</taxon>
        <taxon>Teleostei</taxon>
        <taxon>Anguilliformes</taxon>
        <taxon>Anguillidae</taxon>
        <taxon>Anguilla</taxon>
    </lineage>
</organism>
<dbReference type="EMBL" id="GBXM01040261">
    <property type="protein sequence ID" value="JAH68316.1"/>
    <property type="molecule type" value="Transcribed_RNA"/>
</dbReference>
<protein>
    <submittedName>
        <fullName evidence="2">Uncharacterized protein</fullName>
    </submittedName>
</protein>
<accession>A0A0E9URF2</accession>
<keyword evidence="1" id="KW-0812">Transmembrane</keyword>
<reference evidence="2" key="1">
    <citation type="submission" date="2014-11" db="EMBL/GenBank/DDBJ databases">
        <authorList>
            <person name="Amaro Gonzalez C."/>
        </authorList>
    </citation>
    <scope>NUCLEOTIDE SEQUENCE</scope>
</reference>
<keyword evidence="1" id="KW-0472">Membrane</keyword>
<proteinExistence type="predicted"/>
<sequence>MLSGPLHLAAFITALVTLSDMIIRLLKWLMKNGMHSVSNDFH</sequence>
<evidence type="ECO:0000313" key="2">
    <source>
        <dbReference type="EMBL" id="JAH68316.1"/>
    </source>
</evidence>
<feature type="transmembrane region" description="Helical" evidence="1">
    <location>
        <begin position="6"/>
        <end position="26"/>
    </location>
</feature>
<dbReference type="AlphaFoldDB" id="A0A0E9URF2"/>